<dbReference type="Gene3D" id="3.30.70.260">
    <property type="match status" value="1"/>
</dbReference>
<accession>A0A485M4J2</accession>
<comment type="catalytic activity">
    <reaction evidence="9">
        <text>(2R)-3-phosphoglycerate + NAD(+) = 3-phosphooxypyruvate + NADH + H(+)</text>
        <dbReference type="Rhea" id="RHEA:12641"/>
        <dbReference type="ChEBI" id="CHEBI:15378"/>
        <dbReference type="ChEBI" id="CHEBI:18110"/>
        <dbReference type="ChEBI" id="CHEBI:57540"/>
        <dbReference type="ChEBI" id="CHEBI:57945"/>
        <dbReference type="ChEBI" id="CHEBI:58272"/>
        <dbReference type="EC" id="1.1.1.95"/>
    </reaction>
</comment>
<dbReference type="InterPro" id="IPR029752">
    <property type="entry name" value="D-isomer_DH_CS1"/>
</dbReference>
<reference evidence="11" key="1">
    <citation type="submission" date="2019-03" db="EMBL/GenBank/DDBJ databases">
        <authorList>
            <person name="Hao L."/>
        </authorList>
    </citation>
    <scope>NUCLEOTIDE SEQUENCE</scope>
</reference>
<dbReference type="SUPFAM" id="SSF143548">
    <property type="entry name" value="Serine metabolism enzymes domain"/>
    <property type="match status" value="1"/>
</dbReference>
<dbReference type="InterPro" id="IPR050857">
    <property type="entry name" value="D-2-hydroxyacid_DH"/>
</dbReference>
<dbReference type="NCBIfam" id="TIGR01327">
    <property type="entry name" value="PGDH"/>
    <property type="match status" value="1"/>
</dbReference>
<dbReference type="PANTHER" id="PTHR42789">
    <property type="entry name" value="D-ISOMER SPECIFIC 2-HYDROXYACID DEHYDROGENASE FAMILY PROTEIN (AFU_ORTHOLOGUE AFUA_6G10090)"/>
    <property type="match status" value="1"/>
</dbReference>
<dbReference type="PROSITE" id="PS00065">
    <property type="entry name" value="D_2_HYDROXYACID_DH_1"/>
    <property type="match status" value="1"/>
</dbReference>
<dbReference type="SUPFAM" id="SSF51735">
    <property type="entry name" value="NAD(P)-binding Rossmann-fold domains"/>
    <property type="match status" value="1"/>
</dbReference>
<dbReference type="SUPFAM" id="SSF55021">
    <property type="entry name" value="ACT-like"/>
    <property type="match status" value="1"/>
</dbReference>
<comment type="pathway">
    <text evidence="1">Amino-acid biosynthesis; L-serine biosynthesis; L-serine from 3-phospho-D-glycerate: step 1/3.</text>
</comment>
<dbReference type="FunFam" id="3.40.50.720:FF:000021">
    <property type="entry name" value="D-3-phosphoglycerate dehydrogenase"/>
    <property type="match status" value="1"/>
</dbReference>
<feature type="domain" description="ACT" evidence="10">
    <location>
        <begin position="454"/>
        <end position="526"/>
    </location>
</feature>
<evidence type="ECO:0000256" key="6">
    <source>
        <dbReference type="ARBA" id="ARBA00023002"/>
    </source>
</evidence>
<dbReference type="PANTHER" id="PTHR42789:SF1">
    <property type="entry name" value="D-ISOMER SPECIFIC 2-HYDROXYACID DEHYDROGENASE FAMILY PROTEIN (AFU_ORTHOLOGUE AFUA_6G10090)"/>
    <property type="match status" value="1"/>
</dbReference>
<protein>
    <recommendedName>
        <fullName evidence="4">D-3-phosphoglycerate dehydrogenase</fullName>
        <ecNumber evidence="3">1.1.1.95</ecNumber>
    </recommendedName>
</protein>
<dbReference type="GO" id="GO:0006564">
    <property type="term" value="P:L-serine biosynthetic process"/>
    <property type="evidence" value="ECO:0007669"/>
    <property type="project" value="UniProtKB-KW"/>
</dbReference>
<dbReference type="Gene3D" id="3.40.50.720">
    <property type="entry name" value="NAD(P)-binding Rossmann-like Domain"/>
    <property type="match status" value="2"/>
</dbReference>
<dbReference type="SUPFAM" id="SSF52283">
    <property type="entry name" value="Formate/glycerate dehydrogenase catalytic domain-like"/>
    <property type="match status" value="1"/>
</dbReference>
<sequence length="526" mass="56433">MKVLVLDGVEEEGLAALRREPDIELDIRGKMTEDELLEVIGEYDGIIVRSATKVTARVLENAPKLKVVGRAGVGVDNIDITAATTRGILVVNAPGGNTIAAAEHTIAMMMSMARKIPQANASLKAGKWDKKSYMGVEVRDKVLGVIGLGRIGSAVAKRAQGLEMKVVAYDPYITEENAGLLGIKLLPLDDLLQLADFITVHLPLSKESKYILGERAFSLMKDGARIINCARGGVVDEKALYEALKSGKVAGAALDVFEQEPNTDSPLFELDNFIATPHLGASTSEAQLCVACDVAEEIVAALKGGFVKNTVNIPSLSPQALAVVKPYLYLAEKMGRFTAQIISGRVSQLEITYSGDLAKQEVSPITNSILKGFLDTILQEMVNYINASFLAKNRGIQVIQKQMERNGDYANLLTIRAVSNKDEISVAGTIFGGVDARIVSIDGYHVDAVPEGHMLYVPHIDKPRIIGPVGNLIGQQNINISGMQVGRKVVGGKAIMLLNVDASVPQETLDEIKKIDGVLGVKNVSI</sequence>
<dbReference type="InterPro" id="IPR006140">
    <property type="entry name" value="D-isomer_DH_NAD-bd"/>
</dbReference>
<dbReference type="CDD" id="cd12173">
    <property type="entry name" value="PGDH_4"/>
    <property type="match status" value="1"/>
</dbReference>
<keyword evidence="5" id="KW-0028">Amino-acid biosynthesis</keyword>
<dbReference type="InterPro" id="IPR002912">
    <property type="entry name" value="ACT_dom"/>
</dbReference>
<dbReference type="Gene3D" id="3.30.1330.90">
    <property type="entry name" value="D-3-phosphoglycerate dehydrogenase, domain 3"/>
    <property type="match status" value="1"/>
</dbReference>
<dbReference type="PROSITE" id="PS00670">
    <property type="entry name" value="D_2_HYDROXYACID_DH_2"/>
    <property type="match status" value="1"/>
</dbReference>
<keyword evidence="6 11" id="KW-0560">Oxidoreductase</keyword>
<evidence type="ECO:0000256" key="2">
    <source>
        <dbReference type="ARBA" id="ARBA00005854"/>
    </source>
</evidence>
<proteinExistence type="inferred from homology"/>
<dbReference type="CDD" id="cd04902">
    <property type="entry name" value="ACT_3PGDH-xct"/>
    <property type="match status" value="1"/>
</dbReference>
<organism evidence="11">
    <name type="scientific">anaerobic digester metagenome</name>
    <dbReference type="NCBI Taxonomy" id="1263854"/>
    <lineage>
        <taxon>unclassified sequences</taxon>
        <taxon>metagenomes</taxon>
        <taxon>ecological metagenomes</taxon>
    </lineage>
</organism>
<evidence type="ECO:0000313" key="11">
    <source>
        <dbReference type="EMBL" id="VFU17140.1"/>
    </source>
</evidence>
<evidence type="ECO:0000256" key="5">
    <source>
        <dbReference type="ARBA" id="ARBA00022605"/>
    </source>
</evidence>
<keyword evidence="8" id="KW-0718">Serine biosynthesis</keyword>
<dbReference type="UniPathway" id="UPA00135">
    <property type="reaction ID" value="UER00196"/>
</dbReference>
<gene>
    <name evidence="11" type="primary">serA</name>
    <name evidence="11" type="ORF">SCFA_3560003</name>
</gene>
<dbReference type="Pfam" id="PF19304">
    <property type="entry name" value="PGDH_inter"/>
    <property type="match status" value="1"/>
</dbReference>
<name>A0A485M4J2_9ZZZZ</name>
<dbReference type="GO" id="GO:0051287">
    <property type="term" value="F:NAD binding"/>
    <property type="evidence" value="ECO:0007669"/>
    <property type="project" value="InterPro"/>
</dbReference>
<dbReference type="FunFam" id="3.30.1330.90:FF:000003">
    <property type="entry name" value="D-3-phosphoglycerate dehydrogenase"/>
    <property type="match status" value="1"/>
</dbReference>
<comment type="similarity">
    <text evidence="2">Belongs to the D-isomer specific 2-hydroxyacid dehydrogenase family.</text>
</comment>
<evidence type="ECO:0000256" key="9">
    <source>
        <dbReference type="ARBA" id="ARBA00048731"/>
    </source>
</evidence>
<dbReference type="AlphaFoldDB" id="A0A485M4J2"/>
<dbReference type="GO" id="GO:0004617">
    <property type="term" value="F:phosphoglycerate dehydrogenase activity"/>
    <property type="evidence" value="ECO:0007669"/>
    <property type="project" value="UniProtKB-EC"/>
</dbReference>
<dbReference type="Pfam" id="PF00389">
    <property type="entry name" value="2-Hacid_dh"/>
    <property type="match status" value="1"/>
</dbReference>
<dbReference type="Pfam" id="PF01842">
    <property type="entry name" value="ACT"/>
    <property type="match status" value="1"/>
</dbReference>
<dbReference type="InterPro" id="IPR029753">
    <property type="entry name" value="D-isomer_DH_CS"/>
</dbReference>
<evidence type="ECO:0000256" key="1">
    <source>
        <dbReference type="ARBA" id="ARBA00005216"/>
    </source>
</evidence>
<dbReference type="InterPro" id="IPR029009">
    <property type="entry name" value="ASB_dom_sf"/>
</dbReference>
<evidence type="ECO:0000259" key="10">
    <source>
        <dbReference type="PROSITE" id="PS51671"/>
    </source>
</evidence>
<dbReference type="InterPro" id="IPR045865">
    <property type="entry name" value="ACT-like_dom_sf"/>
</dbReference>
<dbReference type="InterPro" id="IPR006236">
    <property type="entry name" value="PGDH"/>
</dbReference>
<dbReference type="InterPro" id="IPR006139">
    <property type="entry name" value="D-isomer_2_OHA_DH_cat_dom"/>
</dbReference>
<dbReference type="EC" id="1.1.1.95" evidence="3"/>
<dbReference type="PROSITE" id="PS51671">
    <property type="entry name" value="ACT"/>
    <property type="match status" value="1"/>
</dbReference>
<dbReference type="InterPro" id="IPR036291">
    <property type="entry name" value="NAD(P)-bd_dom_sf"/>
</dbReference>
<evidence type="ECO:0000256" key="4">
    <source>
        <dbReference type="ARBA" id="ARBA00021582"/>
    </source>
</evidence>
<dbReference type="GO" id="GO:0009536">
    <property type="term" value="C:plastid"/>
    <property type="evidence" value="ECO:0007669"/>
    <property type="project" value="UniProtKB-ARBA"/>
</dbReference>
<evidence type="ECO:0000256" key="8">
    <source>
        <dbReference type="ARBA" id="ARBA00023299"/>
    </source>
</evidence>
<dbReference type="Pfam" id="PF02826">
    <property type="entry name" value="2-Hacid_dh_C"/>
    <property type="match status" value="1"/>
</dbReference>
<dbReference type="PROSITE" id="PS00671">
    <property type="entry name" value="D_2_HYDROXYACID_DH_3"/>
    <property type="match status" value="1"/>
</dbReference>
<dbReference type="InterPro" id="IPR045626">
    <property type="entry name" value="PGDH_ASB_dom"/>
</dbReference>
<evidence type="ECO:0000256" key="7">
    <source>
        <dbReference type="ARBA" id="ARBA00023027"/>
    </source>
</evidence>
<dbReference type="EMBL" id="CAADRN010000286">
    <property type="protein sequence ID" value="VFU17140.1"/>
    <property type="molecule type" value="Genomic_DNA"/>
</dbReference>
<evidence type="ECO:0000256" key="3">
    <source>
        <dbReference type="ARBA" id="ARBA00013143"/>
    </source>
</evidence>
<dbReference type="FunFam" id="3.30.70.260:FF:000008">
    <property type="entry name" value="D-3-phosphoglycerate dehydrogenase, chloroplastic"/>
    <property type="match status" value="1"/>
</dbReference>
<keyword evidence="7" id="KW-0520">NAD</keyword>